<organism evidence="2 3">
    <name type="scientific">Brassica oleracea var. oleracea</name>
    <dbReference type="NCBI Taxonomy" id="109376"/>
    <lineage>
        <taxon>Eukaryota</taxon>
        <taxon>Viridiplantae</taxon>
        <taxon>Streptophyta</taxon>
        <taxon>Embryophyta</taxon>
        <taxon>Tracheophyta</taxon>
        <taxon>Spermatophyta</taxon>
        <taxon>Magnoliopsida</taxon>
        <taxon>eudicotyledons</taxon>
        <taxon>Gunneridae</taxon>
        <taxon>Pentapetalae</taxon>
        <taxon>rosids</taxon>
        <taxon>malvids</taxon>
        <taxon>Brassicales</taxon>
        <taxon>Brassicaceae</taxon>
        <taxon>Brassiceae</taxon>
        <taxon>Brassica</taxon>
    </lineage>
</organism>
<dbReference type="HOGENOM" id="CLU_1104060_0_0_1"/>
<dbReference type="Gramene" id="Bo1g063880.1">
    <property type="protein sequence ID" value="Bo1g063880.1"/>
    <property type="gene ID" value="Bo1g063880"/>
</dbReference>
<feature type="compositionally biased region" description="Low complexity" evidence="1">
    <location>
        <begin position="223"/>
        <end position="238"/>
    </location>
</feature>
<evidence type="ECO:0000313" key="3">
    <source>
        <dbReference type="Proteomes" id="UP000032141"/>
    </source>
</evidence>
<name>A0A0D3A8J6_BRAOL</name>
<reference evidence="2" key="2">
    <citation type="submission" date="2015-03" db="UniProtKB">
        <authorList>
            <consortium name="EnsemblPlants"/>
        </authorList>
    </citation>
    <scope>IDENTIFICATION</scope>
</reference>
<protein>
    <recommendedName>
        <fullName evidence="4">Zinc finger PMZ-type domain-containing protein</fullName>
    </recommendedName>
</protein>
<feature type="compositionally biased region" description="Low complexity" evidence="1">
    <location>
        <begin position="144"/>
        <end position="160"/>
    </location>
</feature>
<dbReference type="EnsemblPlants" id="Bo1g063880.1">
    <property type="protein sequence ID" value="Bo1g063880.1"/>
    <property type="gene ID" value="Bo1g063880"/>
</dbReference>
<dbReference type="Proteomes" id="UP000032141">
    <property type="component" value="Chromosome C1"/>
</dbReference>
<keyword evidence="3" id="KW-1185">Reference proteome</keyword>
<dbReference type="AlphaFoldDB" id="A0A0D3A8J6"/>
<reference evidence="2 3" key="1">
    <citation type="journal article" date="2014" name="Genome Biol.">
        <title>Transcriptome and methylome profiling reveals relics of genome dominance in the mesopolyploid Brassica oleracea.</title>
        <authorList>
            <person name="Parkin I.A."/>
            <person name="Koh C."/>
            <person name="Tang H."/>
            <person name="Robinson S.J."/>
            <person name="Kagale S."/>
            <person name="Clarke W.E."/>
            <person name="Town C.D."/>
            <person name="Nixon J."/>
            <person name="Krishnakumar V."/>
            <person name="Bidwell S.L."/>
            <person name="Denoeud F."/>
            <person name="Belcram H."/>
            <person name="Links M.G."/>
            <person name="Just J."/>
            <person name="Clarke C."/>
            <person name="Bender T."/>
            <person name="Huebert T."/>
            <person name="Mason A.S."/>
            <person name="Pires J.C."/>
            <person name="Barker G."/>
            <person name="Moore J."/>
            <person name="Walley P.G."/>
            <person name="Manoli S."/>
            <person name="Batley J."/>
            <person name="Edwards D."/>
            <person name="Nelson M.N."/>
            <person name="Wang X."/>
            <person name="Paterson A.H."/>
            <person name="King G."/>
            <person name="Bancroft I."/>
            <person name="Chalhoub B."/>
            <person name="Sharpe A.G."/>
        </authorList>
    </citation>
    <scope>NUCLEOTIDE SEQUENCE</scope>
    <source>
        <strain evidence="2 3">cv. TO1000</strain>
    </source>
</reference>
<feature type="region of interest" description="Disordered" evidence="1">
    <location>
        <begin position="142"/>
        <end position="252"/>
    </location>
</feature>
<evidence type="ECO:0008006" key="4">
    <source>
        <dbReference type="Google" id="ProtNLM"/>
    </source>
</evidence>
<evidence type="ECO:0000256" key="1">
    <source>
        <dbReference type="SAM" id="MobiDB-lite"/>
    </source>
</evidence>
<sequence>MKFKICGIPCEHAYGIIFIRSLRLGTSYKWFIIAMWRRNYVDGLIRVRGARLGPSSGITFYRHQGCTVDRHSIRLLDSFISEADIPLFRKSGITSTLTVELSSNQWHWKANSKLYLEYKHGLNRTGRSSPSIAKHLTHLCSSVPQKAPKAPKSPKFSKTPTGEEEVDYKADKKRKKPANESPTKKQPKHKKRTMHWGICGQPDHNSRFQTKKQASGVDPSHVASPAASQTPSQTSSPTGCHIIHGYEDEDMC</sequence>
<proteinExistence type="predicted"/>
<accession>A0A0D3A8J6</accession>
<feature type="compositionally biased region" description="Basic residues" evidence="1">
    <location>
        <begin position="185"/>
        <end position="194"/>
    </location>
</feature>
<evidence type="ECO:0000313" key="2">
    <source>
        <dbReference type="EnsemblPlants" id="Bo1g063880.1"/>
    </source>
</evidence>